<evidence type="ECO:0000313" key="2">
    <source>
        <dbReference type="Proteomes" id="UP001147733"/>
    </source>
</evidence>
<dbReference type="InterPro" id="IPR024079">
    <property type="entry name" value="MetalloPept_cat_dom_sf"/>
</dbReference>
<dbReference type="GeneID" id="81384718"/>
<dbReference type="Proteomes" id="UP001147733">
    <property type="component" value="Unassembled WGS sequence"/>
</dbReference>
<dbReference type="EMBL" id="JAPQKT010000006">
    <property type="protein sequence ID" value="KAJ5226627.1"/>
    <property type="molecule type" value="Genomic_DNA"/>
</dbReference>
<evidence type="ECO:0000313" key="1">
    <source>
        <dbReference type="EMBL" id="KAJ5226627.1"/>
    </source>
</evidence>
<gene>
    <name evidence="1" type="ORF">N7469_006633</name>
</gene>
<accession>A0A9W9NV51</accession>
<dbReference type="RefSeq" id="XP_056498992.1">
    <property type="nucleotide sequence ID" value="XM_056645551.1"/>
</dbReference>
<organism evidence="1 2">
    <name type="scientific">Penicillium citrinum</name>
    <dbReference type="NCBI Taxonomy" id="5077"/>
    <lineage>
        <taxon>Eukaryota</taxon>
        <taxon>Fungi</taxon>
        <taxon>Dikarya</taxon>
        <taxon>Ascomycota</taxon>
        <taxon>Pezizomycotina</taxon>
        <taxon>Eurotiomycetes</taxon>
        <taxon>Eurotiomycetidae</taxon>
        <taxon>Eurotiales</taxon>
        <taxon>Aspergillaceae</taxon>
        <taxon>Penicillium</taxon>
    </lineage>
</organism>
<name>A0A9W9NV51_PENCI</name>
<proteinExistence type="predicted"/>
<comment type="caution">
    <text evidence="1">The sequence shown here is derived from an EMBL/GenBank/DDBJ whole genome shotgun (WGS) entry which is preliminary data.</text>
</comment>
<dbReference type="Gene3D" id="3.40.390.10">
    <property type="entry name" value="Collagenase (Catalytic Domain)"/>
    <property type="match status" value="1"/>
</dbReference>
<sequence>MDAEAIWNPLDNPCTEMEEDEDGEEGMLSALTTESVSNTKDFITICDDSWDDWEYRLPSKMDGGLAGLKGEFLDELLTDSPEAISLHELTHAKAVFGDGLMEDIEFKVNGKKEVAYKFKMCHELAKQDESKTDTSEIRPFQNAGEIVQPLRNTTFLTVTVFWLDTFTYFCCGTSEALTHPISSFSDS</sequence>
<dbReference type="OrthoDB" id="4343980at2759"/>
<reference evidence="1" key="1">
    <citation type="submission" date="2022-11" db="EMBL/GenBank/DDBJ databases">
        <authorList>
            <person name="Petersen C."/>
        </authorList>
    </citation>
    <scope>NUCLEOTIDE SEQUENCE</scope>
    <source>
        <strain evidence="1">IBT 23319</strain>
    </source>
</reference>
<dbReference type="GO" id="GO:0008237">
    <property type="term" value="F:metallopeptidase activity"/>
    <property type="evidence" value="ECO:0007669"/>
    <property type="project" value="InterPro"/>
</dbReference>
<keyword evidence="2" id="KW-1185">Reference proteome</keyword>
<dbReference type="AlphaFoldDB" id="A0A9W9NV51"/>
<reference evidence="1" key="2">
    <citation type="journal article" date="2023" name="IMA Fungus">
        <title>Comparative genomic study of the Penicillium genus elucidates a diverse pangenome and 15 lateral gene transfer events.</title>
        <authorList>
            <person name="Petersen C."/>
            <person name="Sorensen T."/>
            <person name="Nielsen M.R."/>
            <person name="Sondergaard T.E."/>
            <person name="Sorensen J.L."/>
            <person name="Fitzpatrick D.A."/>
            <person name="Frisvad J.C."/>
            <person name="Nielsen K.L."/>
        </authorList>
    </citation>
    <scope>NUCLEOTIDE SEQUENCE</scope>
    <source>
        <strain evidence="1">IBT 23319</strain>
    </source>
</reference>
<protein>
    <submittedName>
        <fullName evidence="1">Uncharacterized protein</fullName>
    </submittedName>
</protein>